<name>A0ABW3CPR3_9ACTN</name>
<gene>
    <name evidence="1" type="ORF">ACFQ07_29320</name>
</gene>
<organism evidence="1 2">
    <name type="scientific">Actinomadura adrarensis</name>
    <dbReference type="NCBI Taxonomy" id="1819600"/>
    <lineage>
        <taxon>Bacteria</taxon>
        <taxon>Bacillati</taxon>
        <taxon>Actinomycetota</taxon>
        <taxon>Actinomycetes</taxon>
        <taxon>Streptosporangiales</taxon>
        <taxon>Thermomonosporaceae</taxon>
        <taxon>Actinomadura</taxon>
    </lineage>
</organism>
<dbReference type="EMBL" id="JBHTIR010004088">
    <property type="protein sequence ID" value="MFD0856376.1"/>
    <property type="molecule type" value="Genomic_DNA"/>
</dbReference>
<evidence type="ECO:0000313" key="1">
    <source>
        <dbReference type="EMBL" id="MFD0856376.1"/>
    </source>
</evidence>
<evidence type="ECO:0000313" key="2">
    <source>
        <dbReference type="Proteomes" id="UP001597083"/>
    </source>
</evidence>
<reference evidence="2" key="1">
    <citation type="journal article" date="2019" name="Int. J. Syst. Evol. Microbiol.">
        <title>The Global Catalogue of Microorganisms (GCM) 10K type strain sequencing project: providing services to taxonomists for standard genome sequencing and annotation.</title>
        <authorList>
            <consortium name="The Broad Institute Genomics Platform"/>
            <consortium name="The Broad Institute Genome Sequencing Center for Infectious Disease"/>
            <person name="Wu L."/>
            <person name="Ma J."/>
        </authorList>
    </citation>
    <scope>NUCLEOTIDE SEQUENCE [LARGE SCALE GENOMIC DNA]</scope>
    <source>
        <strain evidence="2">JCM 31696</strain>
    </source>
</reference>
<proteinExistence type="predicted"/>
<accession>A0ABW3CPR3</accession>
<sequence>MAINDRVVAALYARLARQWDEHERLMGTLSKEEINGPMVDLITAAFVEAARRRFLKEGVPASDAEVIDYIAFSRSKSEAAADRIDPILAEKQINLALQKVSPDVMKDVDADTAFDNQVFLLSLLVADGDYGDDELSELLQRSREMAEELF</sequence>
<evidence type="ECO:0008006" key="3">
    <source>
        <dbReference type="Google" id="ProtNLM"/>
    </source>
</evidence>
<protein>
    <recommendedName>
        <fullName evidence="3">DUF533 domain-containing protein</fullName>
    </recommendedName>
</protein>
<keyword evidence="2" id="KW-1185">Reference proteome</keyword>
<comment type="caution">
    <text evidence="1">The sequence shown here is derived from an EMBL/GenBank/DDBJ whole genome shotgun (WGS) entry which is preliminary data.</text>
</comment>
<dbReference type="Proteomes" id="UP001597083">
    <property type="component" value="Unassembled WGS sequence"/>
</dbReference>